<dbReference type="STRING" id="1213857.N4VGA7"/>
<reference evidence="5" key="2">
    <citation type="journal article" date="2019" name="Mol. Plant Microbe Interact.">
        <title>Genome sequence resources for four phytopathogenic fungi from the Colletotrichum orbiculare species complex.</title>
        <authorList>
            <person name="Gan P."/>
            <person name="Tsushima A."/>
            <person name="Narusaka M."/>
            <person name="Narusaka Y."/>
            <person name="Takano Y."/>
            <person name="Kubo Y."/>
            <person name="Shirasu K."/>
        </authorList>
    </citation>
    <scope>GENOME REANNOTATION</scope>
    <source>
        <strain evidence="5">104-T / ATCC 96160 / CBS 514.97 / LARS 414 / MAFF 240422</strain>
    </source>
</reference>
<evidence type="ECO:0000259" key="3">
    <source>
        <dbReference type="PROSITE" id="PS00498"/>
    </source>
</evidence>
<sequence>MFASFRTLFLLVLLRPTAAMPAGGHLLRRQQENSTCENPLVRKEWRSLSLDDRKSYIDAVKCLYGKPAVTPKDILPGASSMYDDFVGDHVLQADANHFVGHFYAWHRLIVWTYENELRNCGYAGAQPYWDWSLDANSVEDMLASPVFDPDSGFGGNGEWVPGTPENPEPGVDLTVSGELLALDWTNRTGGGCIPDGPFANLTIRLGPEDDVEGNERCVRRDFTPVHSFSSANADSVADAMAQPDFWHFSERTQVTIHAAGHAGVGGIYGTLTDVWSSPGDPLFWLHHTNMDRAWWSWQMKNLSERLQDMTGPIVPYDYTNALGGNVTLDFEVRTNSSVNVALPIRDLMDIGGGFLCYDYDTLY</sequence>
<organism evidence="4 5">
    <name type="scientific">Colletotrichum orbiculare (strain 104-T / ATCC 96160 / CBS 514.97 / LARS 414 / MAFF 240422)</name>
    <name type="common">Cucumber anthracnose fungus</name>
    <name type="synonym">Colletotrichum lagenarium</name>
    <dbReference type="NCBI Taxonomy" id="1213857"/>
    <lineage>
        <taxon>Eukaryota</taxon>
        <taxon>Fungi</taxon>
        <taxon>Dikarya</taxon>
        <taxon>Ascomycota</taxon>
        <taxon>Pezizomycotina</taxon>
        <taxon>Sordariomycetes</taxon>
        <taxon>Hypocreomycetidae</taxon>
        <taxon>Glomerellales</taxon>
        <taxon>Glomerellaceae</taxon>
        <taxon>Colletotrichum</taxon>
        <taxon>Colletotrichum orbiculare species complex</taxon>
    </lineage>
</organism>
<dbReference type="PROSITE" id="PS00498">
    <property type="entry name" value="TYROSINASE_2"/>
    <property type="match status" value="1"/>
</dbReference>
<dbReference type="Gene3D" id="1.10.1280.10">
    <property type="entry name" value="Di-copper center containing domain from catechol oxidase"/>
    <property type="match status" value="1"/>
</dbReference>
<dbReference type="PANTHER" id="PTHR11474">
    <property type="entry name" value="TYROSINASE FAMILY MEMBER"/>
    <property type="match status" value="1"/>
</dbReference>
<dbReference type="InterPro" id="IPR050316">
    <property type="entry name" value="Tyrosinase/Hemocyanin"/>
</dbReference>
<evidence type="ECO:0000256" key="2">
    <source>
        <dbReference type="ARBA" id="ARBA00023008"/>
    </source>
</evidence>
<dbReference type="eggNOG" id="ENOG502QV06">
    <property type="taxonomic scope" value="Eukaryota"/>
</dbReference>
<dbReference type="InterPro" id="IPR008922">
    <property type="entry name" value="Di-copper_centre_dom_sf"/>
</dbReference>
<dbReference type="GO" id="GO:0016491">
    <property type="term" value="F:oxidoreductase activity"/>
    <property type="evidence" value="ECO:0007669"/>
    <property type="project" value="InterPro"/>
</dbReference>
<dbReference type="HOGENOM" id="CLU_035914_0_0_1"/>
<keyword evidence="5" id="KW-1185">Reference proteome</keyword>
<evidence type="ECO:0000256" key="1">
    <source>
        <dbReference type="ARBA" id="ARBA00022723"/>
    </source>
</evidence>
<reference evidence="5" key="1">
    <citation type="journal article" date="2013" name="New Phytol.">
        <title>Comparative genomic and transcriptomic analyses reveal the hemibiotrophic stage shift of Colletotrichum fungi.</title>
        <authorList>
            <person name="Gan P."/>
            <person name="Ikeda K."/>
            <person name="Irieda H."/>
            <person name="Narusaka M."/>
            <person name="O'Connell R.J."/>
            <person name="Narusaka Y."/>
            <person name="Takano Y."/>
            <person name="Kubo Y."/>
            <person name="Shirasu K."/>
        </authorList>
    </citation>
    <scope>NUCLEOTIDE SEQUENCE [LARGE SCALE GENOMIC DNA]</scope>
    <source>
        <strain evidence="5">104-T / ATCC 96160 / CBS 514.97 / LARS 414 / MAFF 240422</strain>
    </source>
</reference>
<dbReference type="AlphaFoldDB" id="N4VGA7"/>
<accession>N4VGA7</accession>
<dbReference type="SUPFAM" id="SSF48056">
    <property type="entry name" value="Di-copper centre-containing domain"/>
    <property type="match status" value="1"/>
</dbReference>
<evidence type="ECO:0000313" key="4">
    <source>
        <dbReference type="EMBL" id="TDZ17464.1"/>
    </source>
</evidence>
<comment type="caution">
    <text evidence="4">The sequence shown here is derived from an EMBL/GenBank/DDBJ whole genome shotgun (WGS) entry which is preliminary data.</text>
</comment>
<evidence type="ECO:0000313" key="5">
    <source>
        <dbReference type="Proteomes" id="UP000014480"/>
    </source>
</evidence>
<dbReference type="Pfam" id="PF00264">
    <property type="entry name" value="Tyrosinase"/>
    <property type="match status" value="1"/>
</dbReference>
<protein>
    <submittedName>
        <fullName evidence="4">Tyrosinase-like protein orsC</fullName>
    </submittedName>
</protein>
<proteinExistence type="predicted"/>
<dbReference type="GO" id="GO:0046872">
    <property type="term" value="F:metal ion binding"/>
    <property type="evidence" value="ECO:0007669"/>
    <property type="project" value="UniProtKB-KW"/>
</dbReference>
<dbReference type="EMBL" id="AMCV02000028">
    <property type="protein sequence ID" value="TDZ17464.1"/>
    <property type="molecule type" value="Genomic_DNA"/>
</dbReference>
<feature type="domain" description="Tyrosinase copper-binding" evidence="3">
    <location>
        <begin position="280"/>
        <end position="291"/>
    </location>
</feature>
<dbReference type="Proteomes" id="UP000014480">
    <property type="component" value="Unassembled WGS sequence"/>
</dbReference>
<keyword evidence="2" id="KW-0186">Copper</keyword>
<gene>
    <name evidence="4" type="ORF">Cob_v009604</name>
</gene>
<keyword evidence="1" id="KW-0479">Metal-binding</keyword>
<dbReference type="OrthoDB" id="6132182at2759"/>
<dbReference type="InterPro" id="IPR002227">
    <property type="entry name" value="Tyrosinase_Cu-bd"/>
</dbReference>
<name>N4VGA7_COLOR</name>
<dbReference type="PANTHER" id="PTHR11474:SF126">
    <property type="entry name" value="TYROSINASE-LIKE PROTEIN TYR-1-RELATED"/>
    <property type="match status" value="1"/>
</dbReference>
<dbReference type="PRINTS" id="PR00092">
    <property type="entry name" value="TYROSINASE"/>
</dbReference>